<dbReference type="InterPro" id="IPR051945">
    <property type="entry name" value="RRM_MRD1_RNA_proc_ribogen"/>
</dbReference>
<dbReference type="PANTHER" id="PTHR48039">
    <property type="entry name" value="RNA-BINDING MOTIF PROTEIN 14B"/>
    <property type="match status" value="1"/>
</dbReference>
<sequence length="188" mass="20484">DSDGSDEDNDAFQNPGLDDEPRSRPSFPDEDIEAILSEIEDQISSEDEAVEEESLIASNETSPENVPDDSNVKTAEGESGLPDVCDTARVFIRNLSFSVTEDDLAAAFRPFGEIIEVNVPVDDLGRSKGFAMIQFANGASALRAMSKMDGQVFQGRLLHCLPGRSKPEPVTSKVEPSSTHKQKVNKQR</sequence>
<organism evidence="8 9">
    <name type="scientific">Beta vulgaris subsp. vulgaris</name>
    <name type="common">Beet</name>
    <dbReference type="NCBI Taxonomy" id="3555"/>
    <lineage>
        <taxon>Eukaryota</taxon>
        <taxon>Viridiplantae</taxon>
        <taxon>Streptophyta</taxon>
        <taxon>Embryophyta</taxon>
        <taxon>Tracheophyta</taxon>
        <taxon>Spermatophyta</taxon>
        <taxon>Magnoliopsida</taxon>
        <taxon>eudicotyledons</taxon>
        <taxon>Gunneridae</taxon>
        <taxon>Pentapetalae</taxon>
        <taxon>Caryophyllales</taxon>
        <taxon>Chenopodiaceae</taxon>
        <taxon>Betoideae</taxon>
        <taxon>Beta</taxon>
    </lineage>
</organism>
<dbReference type="EMBL" id="KQ116774">
    <property type="protein sequence ID" value="KMS64997.1"/>
    <property type="molecule type" value="Genomic_DNA"/>
</dbReference>
<evidence type="ECO:0000256" key="5">
    <source>
        <dbReference type="PROSITE-ProRule" id="PRU00176"/>
    </source>
</evidence>
<dbReference type="AlphaFoldDB" id="A0A0J7YN28"/>
<dbReference type="PROSITE" id="PS50102">
    <property type="entry name" value="RRM"/>
    <property type="match status" value="1"/>
</dbReference>
<keyword evidence="2" id="KW-0677">Repeat</keyword>
<dbReference type="Gene3D" id="3.30.70.330">
    <property type="match status" value="1"/>
</dbReference>
<evidence type="ECO:0000259" key="7">
    <source>
        <dbReference type="PROSITE" id="PS50102"/>
    </source>
</evidence>
<dbReference type="OrthoDB" id="439808at2759"/>
<gene>
    <name evidence="8" type="ORF">BVRB_040500</name>
</gene>
<feature type="compositionally biased region" description="Acidic residues" evidence="6">
    <location>
        <begin position="1"/>
        <end position="10"/>
    </location>
</feature>
<evidence type="ECO:0000313" key="9">
    <source>
        <dbReference type="Proteomes" id="UP000035740"/>
    </source>
</evidence>
<keyword evidence="3 5" id="KW-0694">RNA-binding</keyword>
<evidence type="ECO:0000256" key="3">
    <source>
        <dbReference type="ARBA" id="ARBA00022884"/>
    </source>
</evidence>
<dbReference type="SMART" id="SM00360">
    <property type="entry name" value="RRM"/>
    <property type="match status" value="1"/>
</dbReference>
<evidence type="ECO:0000256" key="1">
    <source>
        <dbReference type="ARBA" id="ARBA00004123"/>
    </source>
</evidence>
<feature type="domain" description="RRM" evidence="7">
    <location>
        <begin position="88"/>
        <end position="165"/>
    </location>
</feature>
<dbReference type="SUPFAM" id="SSF54928">
    <property type="entry name" value="RNA-binding domain, RBD"/>
    <property type="match status" value="1"/>
</dbReference>
<dbReference type="InterPro" id="IPR035979">
    <property type="entry name" value="RBD_domain_sf"/>
</dbReference>
<dbReference type="GO" id="GO:0003729">
    <property type="term" value="F:mRNA binding"/>
    <property type="evidence" value="ECO:0007669"/>
    <property type="project" value="TreeGrafter"/>
</dbReference>
<dbReference type="InterPro" id="IPR012677">
    <property type="entry name" value="Nucleotide-bd_a/b_plait_sf"/>
</dbReference>
<feature type="non-terminal residue" evidence="8">
    <location>
        <position position="1"/>
    </location>
</feature>
<feature type="non-terminal residue" evidence="8">
    <location>
        <position position="188"/>
    </location>
</feature>
<name>A0A0J7YN28_BETVV</name>
<feature type="region of interest" description="Disordered" evidence="6">
    <location>
        <begin position="1"/>
        <end position="30"/>
    </location>
</feature>
<evidence type="ECO:0000256" key="4">
    <source>
        <dbReference type="ARBA" id="ARBA00023242"/>
    </source>
</evidence>
<dbReference type="InterPro" id="IPR000504">
    <property type="entry name" value="RRM_dom"/>
</dbReference>
<dbReference type="GO" id="GO:0005730">
    <property type="term" value="C:nucleolus"/>
    <property type="evidence" value="ECO:0007669"/>
    <property type="project" value="TreeGrafter"/>
</dbReference>
<proteinExistence type="predicted"/>
<dbReference type="Proteomes" id="UP000035740">
    <property type="component" value="Unassembled WGS sequence"/>
</dbReference>
<dbReference type="PANTHER" id="PTHR48039:SF5">
    <property type="entry name" value="RNA-BINDING PROTEIN 28"/>
    <property type="match status" value="1"/>
</dbReference>
<comment type="subcellular location">
    <subcellularLocation>
        <location evidence="1">Nucleus</location>
    </subcellularLocation>
</comment>
<keyword evidence="9" id="KW-1185">Reference proteome</keyword>
<evidence type="ECO:0000313" key="8">
    <source>
        <dbReference type="EMBL" id="KMS64997.1"/>
    </source>
</evidence>
<evidence type="ECO:0000256" key="2">
    <source>
        <dbReference type="ARBA" id="ARBA00022737"/>
    </source>
</evidence>
<keyword evidence="4" id="KW-0539">Nucleus</keyword>
<feature type="region of interest" description="Disordered" evidence="6">
    <location>
        <begin position="42"/>
        <end position="80"/>
    </location>
</feature>
<protein>
    <recommendedName>
        <fullName evidence="7">RRM domain-containing protein</fullName>
    </recommendedName>
</protein>
<accession>A0A0J7YN28</accession>
<feature type="region of interest" description="Disordered" evidence="6">
    <location>
        <begin position="164"/>
        <end position="188"/>
    </location>
</feature>
<evidence type="ECO:0000256" key="6">
    <source>
        <dbReference type="SAM" id="MobiDB-lite"/>
    </source>
</evidence>
<dbReference type="Pfam" id="PF00076">
    <property type="entry name" value="RRM_1"/>
    <property type="match status" value="1"/>
</dbReference>
<dbReference type="eggNOG" id="KOG0110">
    <property type="taxonomic scope" value="Eukaryota"/>
</dbReference>
<reference evidence="8 9" key="1">
    <citation type="journal article" date="2014" name="Nature">
        <title>The genome of the recently domesticated crop plant sugar beet (Beta vulgaris).</title>
        <authorList>
            <person name="Dohm J.C."/>
            <person name="Minoche A.E."/>
            <person name="Holtgrawe D."/>
            <person name="Capella-Gutierrez S."/>
            <person name="Zakrzewski F."/>
            <person name="Tafer H."/>
            <person name="Rupp O."/>
            <person name="Sorensen T.R."/>
            <person name="Stracke R."/>
            <person name="Reinhardt R."/>
            <person name="Goesmann A."/>
            <person name="Kraft T."/>
            <person name="Schulz B."/>
            <person name="Stadler P.F."/>
            <person name="Schmidt T."/>
            <person name="Gabaldon T."/>
            <person name="Lehrach H."/>
            <person name="Weisshaar B."/>
            <person name="Himmelbauer H."/>
        </authorList>
    </citation>
    <scope>NUCLEOTIDE SEQUENCE [LARGE SCALE GENOMIC DNA]</scope>
    <source>
        <tissue evidence="8">Taproot</tissue>
    </source>
</reference>
<feature type="compositionally biased region" description="Acidic residues" evidence="6">
    <location>
        <begin position="42"/>
        <end position="54"/>
    </location>
</feature>